<keyword evidence="7" id="KW-1185">Reference proteome</keyword>
<feature type="binding site" evidence="3">
    <location>
        <position position="55"/>
    </location>
    <ligand>
        <name>ATP</name>
        <dbReference type="ChEBI" id="CHEBI:30616"/>
    </ligand>
</feature>
<dbReference type="Gene3D" id="1.10.510.10">
    <property type="entry name" value="Transferase(Phosphotransferase) domain 1"/>
    <property type="match status" value="1"/>
</dbReference>
<dbReference type="Proteomes" id="UP000245699">
    <property type="component" value="Unassembled WGS sequence"/>
</dbReference>
<evidence type="ECO:0000313" key="6">
    <source>
        <dbReference type="EMBL" id="PVU89359.1"/>
    </source>
</evidence>
<protein>
    <recommendedName>
        <fullName evidence="5">Protein kinase domain-containing protein</fullName>
    </recommendedName>
</protein>
<dbReference type="GO" id="GO:0004674">
    <property type="term" value="F:protein serine/threonine kinase activity"/>
    <property type="evidence" value="ECO:0007669"/>
    <property type="project" value="UniProtKB-KW"/>
</dbReference>
<organism evidence="6 7">
    <name type="scientific">Furculomyces boomerangus</name>
    <dbReference type="NCBI Taxonomy" id="61424"/>
    <lineage>
        <taxon>Eukaryota</taxon>
        <taxon>Fungi</taxon>
        <taxon>Fungi incertae sedis</taxon>
        <taxon>Zoopagomycota</taxon>
        <taxon>Kickxellomycotina</taxon>
        <taxon>Harpellomycetes</taxon>
        <taxon>Harpellales</taxon>
        <taxon>Harpellaceae</taxon>
        <taxon>Furculomyces</taxon>
    </lineage>
</organism>
<dbReference type="InterPro" id="IPR000719">
    <property type="entry name" value="Prot_kinase_dom"/>
</dbReference>
<dbReference type="PROSITE" id="PS00108">
    <property type="entry name" value="PROTEIN_KINASE_ST"/>
    <property type="match status" value="1"/>
</dbReference>
<dbReference type="SUPFAM" id="SSF56112">
    <property type="entry name" value="Protein kinase-like (PK-like)"/>
    <property type="match status" value="1"/>
</dbReference>
<reference evidence="6 7" key="1">
    <citation type="journal article" date="2018" name="MBio">
        <title>Comparative Genomics Reveals the Core Gene Toolbox for the Fungus-Insect Symbiosis.</title>
        <authorList>
            <person name="Wang Y."/>
            <person name="Stata M."/>
            <person name="Wang W."/>
            <person name="Stajich J.E."/>
            <person name="White M.M."/>
            <person name="Moncalvo J.M."/>
        </authorList>
    </citation>
    <scope>NUCLEOTIDE SEQUENCE [LARGE SCALE GENOMIC DNA]</scope>
    <source>
        <strain evidence="6 7">AUS-77-4</strain>
    </source>
</reference>
<sequence length="419" mass="47704">MSNYNPQRDKKKVGSMLGHSIDGGNLQFVKLIGVGTYGEVYRTIDRKTGEEYAVKILNRRKSQSQEKSEQFIDARLLSHEIDLYTKISPHPNVIKLERILHTNDQLFIVMETCLGGDLFENISTNAVFKSHDPSLIKHIFLQLLSAVHHIHNHEVYHRDLKPENILVTKDSLNVKIIDFGLATNKKVSNEIGCGSAYYMSPECQGGIGQNKCTHYETAPNDVWALGVILINLATGRNPWNKAHVTDPLFQKFLIDKTFLFNAINASTKFRHIISRALDINPKTRCSITELYSLIQNCNHFISSDCGTPVNQKLNIGKPTSFVKNKNLNYESNCSISCDEDDYSNGFEYEEGFENYDDSTCNNSPATPLDDPIDCPTMYFKQIQNIKKSKNQSVSDYINQDIFDHHPNYLTQNIYKPQRP</sequence>
<keyword evidence="4" id="KW-0723">Serine/threonine-protein kinase</keyword>
<dbReference type="OrthoDB" id="541276at2759"/>
<comment type="caution">
    <text evidence="6">The sequence shown here is derived from an EMBL/GenBank/DDBJ whole genome shotgun (WGS) entry which is preliminary data.</text>
</comment>
<evidence type="ECO:0000256" key="2">
    <source>
        <dbReference type="ARBA" id="ARBA00022840"/>
    </source>
</evidence>
<dbReference type="PANTHER" id="PTHR44167">
    <property type="entry name" value="OVARIAN-SPECIFIC SERINE/THREONINE-PROTEIN KINASE LOK-RELATED"/>
    <property type="match status" value="1"/>
</dbReference>
<comment type="similarity">
    <text evidence="4">Belongs to the protein kinase superfamily.</text>
</comment>
<dbReference type="PROSITE" id="PS50011">
    <property type="entry name" value="PROTEIN_KINASE_DOM"/>
    <property type="match status" value="1"/>
</dbReference>
<keyword evidence="2 3" id="KW-0067">ATP-binding</keyword>
<evidence type="ECO:0000259" key="5">
    <source>
        <dbReference type="PROSITE" id="PS50011"/>
    </source>
</evidence>
<evidence type="ECO:0000256" key="4">
    <source>
        <dbReference type="RuleBase" id="RU000304"/>
    </source>
</evidence>
<keyword evidence="4" id="KW-0808">Transferase</keyword>
<dbReference type="Pfam" id="PF00069">
    <property type="entry name" value="Pkinase"/>
    <property type="match status" value="1"/>
</dbReference>
<dbReference type="InterPro" id="IPR011009">
    <property type="entry name" value="Kinase-like_dom_sf"/>
</dbReference>
<feature type="domain" description="Protein kinase" evidence="5">
    <location>
        <begin position="26"/>
        <end position="301"/>
    </location>
</feature>
<proteinExistence type="inferred from homology"/>
<keyword evidence="4" id="KW-0418">Kinase</keyword>
<evidence type="ECO:0000256" key="1">
    <source>
        <dbReference type="ARBA" id="ARBA00022741"/>
    </source>
</evidence>
<evidence type="ECO:0000313" key="7">
    <source>
        <dbReference type="Proteomes" id="UP000245699"/>
    </source>
</evidence>
<dbReference type="PANTHER" id="PTHR44167:SF24">
    <property type="entry name" value="SERINE_THREONINE-PROTEIN KINASE CHK2"/>
    <property type="match status" value="1"/>
</dbReference>
<dbReference type="GO" id="GO:0044773">
    <property type="term" value="P:mitotic DNA damage checkpoint signaling"/>
    <property type="evidence" value="ECO:0007669"/>
    <property type="project" value="TreeGrafter"/>
</dbReference>
<accession>A0A2T9YAL5</accession>
<dbReference type="GO" id="GO:0005524">
    <property type="term" value="F:ATP binding"/>
    <property type="evidence" value="ECO:0007669"/>
    <property type="project" value="UniProtKB-UniRule"/>
</dbReference>
<keyword evidence="1 3" id="KW-0547">Nucleotide-binding</keyword>
<dbReference type="EMBL" id="MBFT01000550">
    <property type="protein sequence ID" value="PVU89359.1"/>
    <property type="molecule type" value="Genomic_DNA"/>
</dbReference>
<gene>
    <name evidence="6" type="ORF">BB559_005133</name>
</gene>
<dbReference type="GO" id="GO:0005737">
    <property type="term" value="C:cytoplasm"/>
    <property type="evidence" value="ECO:0007669"/>
    <property type="project" value="TreeGrafter"/>
</dbReference>
<dbReference type="InterPro" id="IPR008271">
    <property type="entry name" value="Ser/Thr_kinase_AS"/>
</dbReference>
<dbReference type="PROSITE" id="PS00107">
    <property type="entry name" value="PROTEIN_KINASE_ATP"/>
    <property type="match status" value="1"/>
</dbReference>
<dbReference type="STRING" id="61424.A0A2T9YAL5"/>
<name>A0A2T9YAL5_9FUNG</name>
<evidence type="ECO:0000256" key="3">
    <source>
        <dbReference type="PROSITE-ProRule" id="PRU10141"/>
    </source>
</evidence>
<dbReference type="SMART" id="SM00220">
    <property type="entry name" value="S_TKc"/>
    <property type="match status" value="1"/>
</dbReference>
<dbReference type="GO" id="GO:0005634">
    <property type="term" value="C:nucleus"/>
    <property type="evidence" value="ECO:0007669"/>
    <property type="project" value="TreeGrafter"/>
</dbReference>
<dbReference type="AlphaFoldDB" id="A0A2T9YAL5"/>
<dbReference type="InterPro" id="IPR017441">
    <property type="entry name" value="Protein_kinase_ATP_BS"/>
</dbReference>